<dbReference type="Proteomes" id="UP000251213">
    <property type="component" value="Unassembled WGS sequence"/>
</dbReference>
<gene>
    <name evidence="1" type="ORF">DL897_11180</name>
</gene>
<evidence type="ECO:0000313" key="2">
    <source>
        <dbReference type="Proteomes" id="UP000251213"/>
    </source>
</evidence>
<accession>A0A364K4C8</accession>
<sequence length="400" mass="46665">MIAIERKGRRKSWMTAGNYTLKVNSAAPDEWSQLSEQASLFAQKMWIDTMGERIEGKKLWWTISRAEKSRLGLFGSVVDNPNAYELQNVHTLLTSTNSVFKADKIAHEMLIQLQEQIGSAEEWFPNLIFTYPGYECFPIGPGYREKADLEALISKVVDWGQKQELKLITLLYAEEDGVWSEVLTRNGFSWVPLTHCSNLYLSEGNFEIYLQSLTHPMRKKIRRERKQMRELGLRTEVIPLEPWIEEMVHLRCANKRKYGHEVDQVVERRRFERLKDMFGEQITVFGCKDGDQLLSFTLFIRDRDIWHAFFTGSEYDDPRAKFTYFENTFYQPVEQAAVYGVTCISYGHAATDAKRRRGCRLTPVGGWIKALCPTLIPVIRQIAIVRCEWEKRERSRYMNG</sequence>
<keyword evidence="2" id="KW-1185">Reference proteome</keyword>
<protein>
    <submittedName>
        <fullName evidence="1">Uncharacterized protein</fullName>
    </submittedName>
</protein>
<dbReference type="Gene3D" id="3.40.630.30">
    <property type="match status" value="1"/>
</dbReference>
<organism evidence="1 2">
    <name type="scientific">Thermoflavimicrobium daqui</name>
    <dbReference type="NCBI Taxonomy" id="2137476"/>
    <lineage>
        <taxon>Bacteria</taxon>
        <taxon>Bacillati</taxon>
        <taxon>Bacillota</taxon>
        <taxon>Bacilli</taxon>
        <taxon>Bacillales</taxon>
        <taxon>Thermoactinomycetaceae</taxon>
        <taxon>Thermoflavimicrobium</taxon>
    </lineage>
</organism>
<name>A0A364K4C8_9BACL</name>
<comment type="caution">
    <text evidence="1">The sequence shown here is derived from an EMBL/GenBank/DDBJ whole genome shotgun (WGS) entry which is preliminary data.</text>
</comment>
<dbReference type="AlphaFoldDB" id="A0A364K4C8"/>
<dbReference type="InterPro" id="IPR016181">
    <property type="entry name" value="Acyl_CoA_acyltransferase"/>
</dbReference>
<reference evidence="1 2" key="2">
    <citation type="submission" date="2018-06" db="EMBL/GenBank/DDBJ databases">
        <authorList>
            <person name="Zhirakovskaya E."/>
        </authorList>
    </citation>
    <scope>NUCLEOTIDE SEQUENCE [LARGE SCALE GENOMIC DNA]</scope>
    <source>
        <strain evidence="1 2">FBKL4.011</strain>
    </source>
</reference>
<evidence type="ECO:0000313" key="1">
    <source>
        <dbReference type="EMBL" id="RAL24234.1"/>
    </source>
</evidence>
<dbReference type="InterPro" id="IPR007434">
    <property type="entry name" value="FemAB-like"/>
</dbReference>
<reference evidence="1 2" key="1">
    <citation type="submission" date="2018-06" db="EMBL/GenBank/DDBJ databases">
        <title>Thermoflavimicrobium daqus sp. nov., a thermophilic microbe isolated from Moutai-flavour Daqu.</title>
        <authorList>
            <person name="Wang X."/>
            <person name="Zhou H."/>
        </authorList>
    </citation>
    <scope>NUCLEOTIDE SEQUENCE [LARGE SCALE GENOMIC DNA]</scope>
    <source>
        <strain evidence="1 2">FBKL4.011</strain>
    </source>
</reference>
<dbReference type="EMBL" id="QJKK01000005">
    <property type="protein sequence ID" value="RAL24234.1"/>
    <property type="molecule type" value="Genomic_DNA"/>
</dbReference>
<dbReference type="Pfam" id="PF04339">
    <property type="entry name" value="FemAB_like"/>
    <property type="match status" value="1"/>
</dbReference>
<dbReference type="SUPFAM" id="SSF55729">
    <property type="entry name" value="Acyl-CoA N-acyltransferases (Nat)"/>
    <property type="match status" value="1"/>
</dbReference>
<dbReference type="OrthoDB" id="2774115at2"/>
<proteinExistence type="predicted"/>